<evidence type="ECO:0000313" key="3">
    <source>
        <dbReference type="Proteomes" id="UP000808337"/>
    </source>
</evidence>
<keyword evidence="1" id="KW-0472">Membrane</keyword>
<accession>A0A9D7XNJ6</accession>
<gene>
    <name evidence="2" type="ORF">IPP15_01370</name>
</gene>
<organism evidence="2 3">
    <name type="scientific">Candidatus Opimibacter skivensis</name>
    <dbReference type="NCBI Taxonomy" id="2982028"/>
    <lineage>
        <taxon>Bacteria</taxon>
        <taxon>Pseudomonadati</taxon>
        <taxon>Bacteroidota</taxon>
        <taxon>Saprospiria</taxon>
        <taxon>Saprospirales</taxon>
        <taxon>Saprospiraceae</taxon>
        <taxon>Candidatus Opimibacter</taxon>
    </lineage>
</organism>
<feature type="transmembrane region" description="Helical" evidence="1">
    <location>
        <begin position="20"/>
        <end position="40"/>
    </location>
</feature>
<sequence>MISPDFELPFSIKRTNNPVFLLIAFVYKIIFLLVIVAWAGHCLNAQNLVPNPDFETNTGCPVGIGLGGDLLCNPWQNGNAGTCDYMNACTSIPAVGVPNNLVGYQYPHSGIAYCGLFVKTVNNFMDYREYLRAPLTQSLLAGHAYQVQFYISLGNIMCAATHIGAYCSVGTPPYMGFLPINVVPQVDANMGFLNDTVGWTLIEGCFVAMGGENYITIGNFHDNASTPIDPLCTMPEQKSYYLVDDVSLVEIPLAGIDFNLGADVSACYEYTIDPGLSGVQYLWSDGSTGSTLTVTTSGLYMLTVYDACAGGSDAIVVTILDKPPVDINSDSITMCAGETYTVNLNSSLGNYEWNDGSNSTNYVISSTGIYSVTLDDGCDLTSDMIDVTVVEPPAQFFLSNDTVLCTGTEIEFNFDPSLGDFTWQDGNTASHYIIFQEGSYGLTISNMCGESFSEFEVSEITDPVINLGPPTDVLCNGDFIDISLDPDLGTYVWQDGSTDLNYHITNSGLYSVTVTNACGQGDDSLDILALSAPLFDLGDSLSACPGDTIILSVGSIMSNYAWQNGSVNDSFIVTSAGPYALTIENVCGSHSDSIVIEYGEILVPPALGPDINLCPGDHVILSAGNPGADIVWQDLSHADTLYVDAAGIYSVVVSNECFSYTDTVAVTIQTDAPVVSLPDQLTLCEGNTVILDPGISGVSYQWNDGSQNPTLLVSDPGTYSLTVSNTCGTDVDSVIVLDGGPLPFVSLGQDTSICPGNTFLLQPDYAEVDQWNWSDGSTNSFLTIADSGSINVIVSNSCGTVYDTFYIHFLEAIPLLDLGHDTSLCSGQSITLSVPFTNVSIDWSDGSVSSTLNANNPGTVYATISNVCGTSSDTVIVSVLPAIPSLDLGPDLPLCPGEVIVLSPGILDVNYQWYDGSSDTLFLADHDQVIALTISNACGTSTDSLNIFISTDGPVVELGQDIRACKGEVVTINSNISGVDYLWQDGSTGSSIITATSGTYYVEVTNSCGTDTDTIMVDIHGTAPVVDLGPDSLLCEGNTITLTSSPDAETLITWQDGTTAQNYVVSLPGTYSVVASNHCGMDSDTAIISFQSLPSPFDLGPDQVLCPDDTLILSAPFTSDDLMWLDGSTSTTYKVSGEGTYGLTVNNGCGSTSDQIEISYDDRPIVFPVEDFFEVCPGDVILLDVTQSFPATYFWNTGATSSAISVTAPGEYSVEVKTGCQEDTHVIKVIPSEECKSVNEFFIPNVFSPNGDGVNDLFIIAWSNGLEVTSMEGSIFDRWGNLVFSSKEDPFKWDGNFGDQKVMPGVYVCKLKVEYLLNGNMTSELFVGDVTVIR</sequence>
<dbReference type="Proteomes" id="UP000808337">
    <property type="component" value="Unassembled WGS sequence"/>
</dbReference>
<comment type="caution">
    <text evidence="2">The sequence shown here is derived from an EMBL/GenBank/DDBJ whole genome shotgun (WGS) entry which is preliminary data.</text>
</comment>
<dbReference type="InterPro" id="IPR026341">
    <property type="entry name" value="T9SS_type_B"/>
</dbReference>
<reference evidence="2 3" key="1">
    <citation type="submission" date="2020-10" db="EMBL/GenBank/DDBJ databases">
        <title>Connecting structure to function with the recovery of over 1000 high-quality activated sludge metagenome-assembled genomes encoding full-length rRNA genes using long-read sequencing.</title>
        <authorList>
            <person name="Singleton C.M."/>
            <person name="Petriglieri F."/>
            <person name="Kristensen J.M."/>
            <person name="Kirkegaard R.H."/>
            <person name="Michaelsen T.Y."/>
            <person name="Andersen M.H."/>
            <person name="Karst S.M."/>
            <person name="Dueholm M.S."/>
            <person name="Nielsen P.H."/>
            <person name="Albertsen M."/>
        </authorList>
    </citation>
    <scope>NUCLEOTIDE SEQUENCE [LARGE SCALE GENOMIC DNA]</scope>
    <source>
        <strain evidence="2">Ribe_18-Q3-R11-54_MAXAC.273</strain>
    </source>
</reference>
<keyword evidence="1" id="KW-1133">Transmembrane helix</keyword>
<dbReference type="NCBIfam" id="TIGR04131">
    <property type="entry name" value="Bac_Flav_CTERM"/>
    <property type="match status" value="1"/>
</dbReference>
<evidence type="ECO:0000256" key="1">
    <source>
        <dbReference type="SAM" id="Phobius"/>
    </source>
</evidence>
<dbReference type="Pfam" id="PF13585">
    <property type="entry name" value="CHU_C"/>
    <property type="match status" value="1"/>
</dbReference>
<keyword evidence="1" id="KW-0812">Transmembrane</keyword>
<name>A0A9D7XNJ6_9BACT</name>
<evidence type="ECO:0000313" key="2">
    <source>
        <dbReference type="EMBL" id="MBK9981071.1"/>
    </source>
</evidence>
<protein>
    <submittedName>
        <fullName evidence="2">Gliding motility-associated C-terminal domain-containing protein</fullName>
    </submittedName>
</protein>
<dbReference type="EMBL" id="JADKGY010000001">
    <property type="protein sequence ID" value="MBK9981071.1"/>
    <property type="molecule type" value="Genomic_DNA"/>
</dbReference>
<proteinExistence type="predicted"/>